<dbReference type="Proteomes" id="UP001341840">
    <property type="component" value="Unassembled WGS sequence"/>
</dbReference>
<accession>A0ABU6ULY5</accession>
<protein>
    <submittedName>
        <fullName evidence="2">Uncharacterized protein</fullName>
    </submittedName>
</protein>
<keyword evidence="1" id="KW-0175">Coiled coil</keyword>
<comment type="caution">
    <text evidence="2">The sequence shown here is derived from an EMBL/GenBank/DDBJ whole genome shotgun (WGS) entry which is preliminary data.</text>
</comment>
<dbReference type="EMBL" id="JASCZI010121315">
    <property type="protein sequence ID" value="MED6161171.1"/>
    <property type="molecule type" value="Genomic_DNA"/>
</dbReference>
<keyword evidence="3" id="KW-1185">Reference proteome</keyword>
<evidence type="ECO:0000313" key="3">
    <source>
        <dbReference type="Proteomes" id="UP001341840"/>
    </source>
</evidence>
<gene>
    <name evidence="2" type="ORF">PIB30_058232</name>
</gene>
<sequence>MAGRSLIFYNLSLSLCSLSNKQLQPQVFSQPNAKTLFSFPREIDPSPYSIFLTGCTLTPNWPQEQLRVRASGIVSLLGTKLAPKLPTALCFVSLDFIDGCDAFIDGLTVMGLRMISMDRTQERILSKKFEKRISLSNMLKEKEECVSNLAAAMEVKEDESNGLRQRIESLENQWENQL</sequence>
<feature type="coiled-coil region" evidence="1">
    <location>
        <begin position="139"/>
        <end position="173"/>
    </location>
</feature>
<name>A0ABU6ULY5_9FABA</name>
<evidence type="ECO:0000313" key="2">
    <source>
        <dbReference type="EMBL" id="MED6161171.1"/>
    </source>
</evidence>
<reference evidence="2 3" key="1">
    <citation type="journal article" date="2023" name="Plants (Basel)">
        <title>Bridging the Gap: Combining Genomics and Transcriptomics Approaches to Understand Stylosanthes scabra, an Orphan Legume from the Brazilian Caatinga.</title>
        <authorList>
            <person name="Ferreira-Neto J.R.C."/>
            <person name="da Silva M.D."/>
            <person name="Binneck E."/>
            <person name="de Melo N.F."/>
            <person name="da Silva R.H."/>
            <person name="de Melo A.L.T.M."/>
            <person name="Pandolfi V."/>
            <person name="Bustamante F.O."/>
            <person name="Brasileiro-Vidal A.C."/>
            <person name="Benko-Iseppon A.M."/>
        </authorList>
    </citation>
    <scope>NUCLEOTIDE SEQUENCE [LARGE SCALE GENOMIC DNA]</scope>
    <source>
        <tissue evidence="2">Leaves</tissue>
    </source>
</reference>
<proteinExistence type="predicted"/>
<evidence type="ECO:0000256" key="1">
    <source>
        <dbReference type="SAM" id="Coils"/>
    </source>
</evidence>
<organism evidence="2 3">
    <name type="scientific">Stylosanthes scabra</name>
    <dbReference type="NCBI Taxonomy" id="79078"/>
    <lineage>
        <taxon>Eukaryota</taxon>
        <taxon>Viridiplantae</taxon>
        <taxon>Streptophyta</taxon>
        <taxon>Embryophyta</taxon>
        <taxon>Tracheophyta</taxon>
        <taxon>Spermatophyta</taxon>
        <taxon>Magnoliopsida</taxon>
        <taxon>eudicotyledons</taxon>
        <taxon>Gunneridae</taxon>
        <taxon>Pentapetalae</taxon>
        <taxon>rosids</taxon>
        <taxon>fabids</taxon>
        <taxon>Fabales</taxon>
        <taxon>Fabaceae</taxon>
        <taxon>Papilionoideae</taxon>
        <taxon>50 kb inversion clade</taxon>
        <taxon>dalbergioids sensu lato</taxon>
        <taxon>Dalbergieae</taxon>
        <taxon>Pterocarpus clade</taxon>
        <taxon>Stylosanthes</taxon>
    </lineage>
</organism>